<evidence type="ECO:0000256" key="4">
    <source>
        <dbReference type="ARBA" id="ARBA00022723"/>
    </source>
</evidence>
<proteinExistence type="inferred from homology"/>
<dbReference type="InterPro" id="IPR018303">
    <property type="entry name" value="ATPase_P-typ_P_site"/>
</dbReference>
<evidence type="ECO:0000256" key="2">
    <source>
        <dbReference type="ARBA" id="ARBA00006024"/>
    </source>
</evidence>
<dbReference type="PANTHER" id="PTHR43520:SF8">
    <property type="entry name" value="P-TYPE CU(+) TRANSPORTER"/>
    <property type="match status" value="1"/>
</dbReference>
<dbReference type="AlphaFoldDB" id="A0A9P6GZV2"/>
<feature type="transmembrane region" description="Helical" evidence="8">
    <location>
        <begin position="642"/>
        <end position="661"/>
    </location>
</feature>
<dbReference type="EMBL" id="SBJO01000202">
    <property type="protein sequence ID" value="KAF9762189.1"/>
    <property type="molecule type" value="Genomic_DNA"/>
</dbReference>
<dbReference type="Gene3D" id="3.40.1110.10">
    <property type="entry name" value="Calcium-transporting ATPase, cytoplasmic domain N"/>
    <property type="match status" value="1"/>
</dbReference>
<evidence type="ECO:0000259" key="9">
    <source>
        <dbReference type="Pfam" id="PF00122"/>
    </source>
</evidence>
<evidence type="ECO:0000256" key="3">
    <source>
        <dbReference type="ARBA" id="ARBA00022692"/>
    </source>
</evidence>
<evidence type="ECO:0000256" key="1">
    <source>
        <dbReference type="ARBA" id="ARBA00004127"/>
    </source>
</evidence>
<dbReference type="InterPro" id="IPR059000">
    <property type="entry name" value="ATPase_P-type_domA"/>
</dbReference>
<feature type="transmembrane region" description="Helical" evidence="8">
    <location>
        <begin position="126"/>
        <end position="145"/>
    </location>
</feature>
<dbReference type="InterPro" id="IPR023299">
    <property type="entry name" value="ATPase_P-typ_cyto_dom_N"/>
</dbReference>
<comment type="caution">
    <text evidence="10">The sequence shown here is derived from an EMBL/GenBank/DDBJ whole genome shotgun (WGS) entry which is preliminary data.</text>
</comment>
<protein>
    <submittedName>
        <fullName evidence="10">Copper-exporting P-type ATPase</fullName>
    </submittedName>
</protein>
<dbReference type="Gene3D" id="2.70.150.10">
    <property type="entry name" value="Calcium-transporting ATPase, cytoplasmic transduction domain A"/>
    <property type="match status" value="1"/>
</dbReference>
<dbReference type="GO" id="GO:0012505">
    <property type="term" value="C:endomembrane system"/>
    <property type="evidence" value="ECO:0007669"/>
    <property type="project" value="UniProtKB-SubCell"/>
</dbReference>
<feature type="transmembrane region" description="Helical" evidence="8">
    <location>
        <begin position="667"/>
        <end position="687"/>
    </location>
</feature>
<dbReference type="GO" id="GO:0043682">
    <property type="term" value="F:P-type divalent copper transporter activity"/>
    <property type="evidence" value="ECO:0007669"/>
    <property type="project" value="TreeGrafter"/>
</dbReference>
<feature type="transmembrane region" description="Helical" evidence="8">
    <location>
        <begin position="310"/>
        <end position="329"/>
    </location>
</feature>
<dbReference type="PANTHER" id="PTHR43520">
    <property type="entry name" value="ATP7, ISOFORM B"/>
    <property type="match status" value="1"/>
</dbReference>
<name>A0A9P6GZV2_9MICR</name>
<keyword evidence="4" id="KW-0479">Metal-binding</keyword>
<evidence type="ECO:0000313" key="11">
    <source>
        <dbReference type="Proteomes" id="UP000740883"/>
    </source>
</evidence>
<dbReference type="SUPFAM" id="SSF56784">
    <property type="entry name" value="HAD-like"/>
    <property type="match status" value="1"/>
</dbReference>
<dbReference type="OrthoDB" id="2192425at2759"/>
<keyword evidence="7 8" id="KW-0472">Membrane</keyword>
<dbReference type="InterPro" id="IPR036412">
    <property type="entry name" value="HAD-like_sf"/>
</dbReference>
<comment type="subcellular location">
    <subcellularLocation>
        <location evidence="1">Endomembrane system</location>
        <topology evidence="1">Multi-pass membrane protein</topology>
    </subcellularLocation>
</comment>
<accession>A0A9P6GZV2</accession>
<dbReference type="PRINTS" id="PR00119">
    <property type="entry name" value="CATATPASE"/>
</dbReference>
<dbReference type="Gene3D" id="3.30.70.100">
    <property type="match status" value="1"/>
</dbReference>
<dbReference type="InterPro" id="IPR008250">
    <property type="entry name" value="ATPase_P-typ_transduc_dom_A_sf"/>
</dbReference>
<dbReference type="GO" id="GO:0005524">
    <property type="term" value="F:ATP binding"/>
    <property type="evidence" value="ECO:0007669"/>
    <property type="project" value="InterPro"/>
</dbReference>
<dbReference type="Proteomes" id="UP000740883">
    <property type="component" value="Unassembled WGS sequence"/>
</dbReference>
<gene>
    <name evidence="10" type="primary">copA</name>
    <name evidence="10" type="ORF">NGRA_2175</name>
</gene>
<feature type="transmembrane region" description="Helical" evidence="8">
    <location>
        <begin position="341"/>
        <end position="366"/>
    </location>
</feature>
<sequence length="688" mass="79137">MKVKIIEVKNLFCLICEDKVSEIMKEIEGVLEYKTNIYTKEIYMKYDPTKVRFREILRTLNEKGFLTSDSGSFLRKECLLLFLFVVFHFHWIFINLNDSIVSLLVSSAFQYYNLKDLLMFHSFNKNFVVTISSFLCYLLGIWMFLIEEYTVVSIEYLTLSINIFTFILISSMLLALIVNMTKLNLYSISQIQRKFVKKLDINKEKIIEFQTLALEKLLPGDVICLNIGYVYVDGTIIKGACLVDESDISGEDCLKQRKKNDKIYSSTKIIDGDILLRVDRVGKESYTGKILSLIEDSSFKNIFCRNKTPSFYTSCVLCTSLVVATGFFFRSLDVEDLYPKVFRMFISTMISLCPCVFVVSEPLIALKARKYLLSQNIIVNNFSHVFECSPKVVFLDKTGTLTKGFSEVQDYRIYKDLERNASIIMNMEEKYQNTVYGSVYRLMKSIKGDFINTTNIDVFYISGSGIRCCYDSQEIRLGKKSFATNSSSQKKSLVEKYHKKERIVYFSIQFKIEGYFILSDNINPSAHLFVQTLKKEYSKVIVLSGDQKANVEKVSRSLGIEEYFYEQTSKDKMGTIMNYFKEGKPSIMIGDGTNDIPAFRASGLSISVNLNNTSADVILLSDDLNGILVALQYFKKMHYKNLTNYIFAVMYNLIVFIWLIQTKTDSIDISCISMMASLTFIVVNSLLF</sequence>
<dbReference type="GO" id="GO:0016887">
    <property type="term" value="F:ATP hydrolysis activity"/>
    <property type="evidence" value="ECO:0007669"/>
    <property type="project" value="InterPro"/>
</dbReference>
<dbReference type="PROSITE" id="PS00154">
    <property type="entry name" value="ATPASE_E1_E2"/>
    <property type="match status" value="1"/>
</dbReference>
<dbReference type="GO" id="GO:0005507">
    <property type="term" value="F:copper ion binding"/>
    <property type="evidence" value="ECO:0007669"/>
    <property type="project" value="TreeGrafter"/>
</dbReference>
<feature type="transmembrane region" description="Helical" evidence="8">
    <location>
        <begin position="157"/>
        <end position="178"/>
    </location>
</feature>
<keyword evidence="3 8" id="KW-0812">Transmembrane</keyword>
<dbReference type="GO" id="GO:0016020">
    <property type="term" value="C:membrane"/>
    <property type="evidence" value="ECO:0007669"/>
    <property type="project" value="InterPro"/>
</dbReference>
<dbReference type="SUPFAM" id="SSF81653">
    <property type="entry name" value="Calcium ATPase, transduction domain A"/>
    <property type="match status" value="1"/>
</dbReference>
<organism evidence="10 11">
    <name type="scientific">Nosema granulosis</name>
    <dbReference type="NCBI Taxonomy" id="83296"/>
    <lineage>
        <taxon>Eukaryota</taxon>
        <taxon>Fungi</taxon>
        <taxon>Fungi incertae sedis</taxon>
        <taxon>Microsporidia</taxon>
        <taxon>Nosematidae</taxon>
        <taxon>Nosema</taxon>
    </lineage>
</organism>
<keyword evidence="6 8" id="KW-1133">Transmembrane helix</keyword>
<evidence type="ECO:0000256" key="8">
    <source>
        <dbReference type="SAM" id="Phobius"/>
    </source>
</evidence>
<dbReference type="Pfam" id="PF00702">
    <property type="entry name" value="Hydrolase"/>
    <property type="match status" value="1"/>
</dbReference>
<dbReference type="InterPro" id="IPR036163">
    <property type="entry name" value="HMA_dom_sf"/>
</dbReference>
<keyword evidence="11" id="KW-1185">Reference proteome</keyword>
<reference evidence="10 11" key="1">
    <citation type="journal article" date="2020" name="Genome Biol. Evol.">
        <title>Comparative genomics of strictly vertically transmitted, feminizing microsporidia endosymbionts of amphipod crustaceans.</title>
        <authorList>
            <person name="Cormier A."/>
            <person name="Chebbi M.A."/>
            <person name="Giraud I."/>
            <person name="Wattier R."/>
            <person name="Teixeira M."/>
            <person name="Gilbert C."/>
            <person name="Rigaud T."/>
            <person name="Cordaux R."/>
        </authorList>
    </citation>
    <scope>NUCLEOTIDE SEQUENCE [LARGE SCALE GENOMIC DNA]</scope>
    <source>
        <strain evidence="10 11">Ou3-Ou53</strain>
    </source>
</reference>
<evidence type="ECO:0000256" key="6">
    <source>
        <dbReference type="ARBA" id="ARBA00022989"/>
    </source>
</evidence>
<dbReference type="NCBIfam" id="TIGR01494">
    <property type="entry name" value="ATPase_P-type"/>
    <property type="match status" value="2"/>
</dbReference>
<dbReference type="InterPro" id="IPR001757">
    <property type="entry name" value="P_typ_ATPase"/>
</dbReference>
<dbReference type="Pfam" id="PF00122">
    <property type="entry name" value="E1-E2_ATPase"/>
    <property type="match status" value="1"/>
</dbReference>
<dbReference type="GO" id="GO:0055070">
    <property type="term" value="P:copper ion homeostasis"/>
    <property type="evidence" value="ECO:0007669"/>
    <property type="project" value="TreeGrafter"/>
</dbReference>
<dbReference type="SUPFAM" id="SSF55008">
    <property type="entry name" value="HMA, heavy metal-associated domain"/>
    <property type="match status" value="1"/>
</dbReference>
<comment type="similarity">
    <text evidence="2">Belongs to the cation transport ATPase (P-type) (TC 3.A.3) family. Type IB subfamily.</text>
</comment>
<evidence type="ECO:0000256" key="5">
    <source>
        <dbReference type="ARBA" id="ARBA00022967"/>
    </source>
</evidence>
<evidence type="ECO:0000256" key="7">
    <source>
        <dbReference type="ARBA" id="ARBA00023136"/>
    </source>
</evidence>
<dbReference type="Gene3D" id="3.40.50.1000">
    <property type="entry name" value="HAD superfamily/HAD-like"/>
    <property type="match status" value="1"/>
</dbReference>
<keyword evidence="5" id="KW-1278">Translocase</keyword>
<feature type="domain" description="P-type ATPase A" evidence="9">
    <location>
        <begin position="208"/>
        <end position="295"/>
    </location>
</feature>
<dbReference type="InterPro" id="IPR023214">
    <property type="entry name" value="HAD_sf"/>
</dbReference>
<evidence type="ECO:0000313" key="10">
    <source>
        <dbReference type="EMBL" id="KAF9762189.1"/>
    </source>
</evidence>